<evidence type="ECO:0000313" key="1">
    <source>
        <dbReference type="EMBL" id="KAH3829690.1"/>
    </source>
</evidence>
<dbReference type="EMBL" id="JAIWYP010000004">
    <property type="protein sequence ID" value="KAH3829690.1"/>
    <property type="molecule type" value="Genomic_DNA"/>
</dbReference>
<name>A0A9D4H733_DREPO</name>
<sequence>MCGIACIGVTISISNNHTSSLLYNREGVRVVRRCKFGNLVLFDQHLISRYQSTWIGLASVVCVCLASLIAKRFEAEAEWIGCEISCRPILFLLKTRASKVDTSVDA</sequence>
<protein>
    <submittedName>
        <fullName evidence="1">Uncharacterized protein</fullName>
    </submittedName>
</protein>
<organism evidence="1 3">
    <name type="scientific">Dreissena polymorpha</name>
    <name type="common">Zebra mussel</name>
    <name type="synonym">Mytilus polymorpha</name>
    <dbReference type="NCBI Taxonomy" id="45954"/>
    <lineage>
        <taxon>Eukaryota</taxon>
        <taxon>Metazoa</taxon>
        <taxon>Spiralia</taxon>
        <taxon>Lophotrochozoa</taxon>
        <taxon>Mollusca</taxon>
        <taxon>Bivalvia</taxon>
        <taxon>Autobranchia</taxon>
        <taxon>Heteroconchia</taxon>
        <taxon>Euheterodonta</taxon>
        <taxon>Imparidentia</taxon>
        <taxon>Neoheterodontei</taxon>
        <taxon>Myida</taxon>
        <taxon>Dreissenoidea</taxon>
        <taxon>Dreissenidae</taxon>
        <taxon>Dreissena</taxon>
    </lineage>
</organism>
<dbReference type="Proteomes" id="UP000828390">
    <property type="component" value="Unassembled WGS sequence"/>
</dbReference>
<reference evidence="1" key="1">
    <citation type="journal article" date="2019" name="bioRxiv">
        <title>The Genome of the Zebra Mussel, Dreissena polymorpha: A Resource for Invasive Species Research.</title>
        <authorList>
            <person name="McCartney M.A."/>
            <person name="Auch B."/>
            <person name="Kono T."/>
            <person name="Mallez S."/>
            <person name="Zhang Y."/>
            <person name="Obille A."/>
            <person name="Becker A."/>
            <person name="Abrahante J.E."/>
            <person name="Garbe J."/>
            <person name="Badalamenti J.P."/>
            <person name="Herman A."/>
            <person name="Mangelson H."/>
            <person name="Liachko I."/>
            <person name="Sullivan S."/>
            <person name="Sone E.D."/>
            <person name="Koren S."/>
            <person name="Silverstein K.A.T."/>
            <person name="Beckman K.B."/>
            <person name="Gohl D.M."/>
        </authorList>
    </citation>
    <scope>NUCLEOTIDE SEQUENCE</scope>
    <source>
        <strain evidence="1">Duluth1</strain>
        <tissue evidence="1">Whole animal</tissue>
    </source>
</reference>
<evidence type="ECO:0000313" key="2">
    <source>
        <dbReference type="EMBL" id="KAH3829859.1"/>
    </source>
</evidence>
<keyword evidence="3" id="KW-1185">Reference proteome</keyword>
<gene>
    <name evidence="1" type="ORF">DPMN_102918</name>
    <name evidence="2" type="ORF">DPMN_103089</name>
</gene>
<reference evidence="1" key="2">
    <citation type="submission" date="2020-11" db="EMBL/GenBank/DDBJ databases">
        <authorList>
            <person name="McCartney M.A."/>
            <person name="Auch B."/>
            <person name="Kono T."/>
            <person name="Mallez S."/>
            <person name="Becker A."/>
            <person name="Gohl D.M."/>
            <person name="Silverstein K.A.T."/>
            <person name="Koren S."/>
            <person name="Bechman K.B."/>
            <person name="Herman A."/>
            <person name="Abrahante J.E."/>
            <person name="Garbe J."/>
        </authorList>
    </citation>
    <scope>NUCLEOTIDE SEQUENCE</scope>
    <source>
        <strain evidence="1">Duluth1</strain>
        <tissue evidence="1">Whole animal</tissue>
    </source>
</reference>
<proteinExistence type="predicted"/>
<evidence type="ECO:0000313" key="3">
    <source>
        <dbReference type="Proteomes" id="UP000828390"/>
    </source>
</evidence>
<dbReference type="EMBL" id="JAIWYP010000004">
    <property type="protein sequence ID" value="KAH3829859.1"/>
    <property type="molecule type" value="Genomic_DNA"/>
</dbReference>
<comment type="caution">
    <text evidence="1">The sequence shown here is derived from an EMBL/GenBank/DDBJ whole genome shotgun (WGS) entry which is preliminary data.</text>
</comment>
<dbReference type="AlphaFoldDB" id="A0A9D4H733"/>
<accession>A0A9D4H733</accession>